<sequence>MRVEGGINTWYALVMGMGGCIGLLLLGFISYWCYKLRQDRRRKRSAVASTSSRYESSRLLSRTNLDWPSLPSGSLKSSSSGNLYLSPIPEEFHNDDDMYDEVNRDKEFVKSFCDASEEYMWLDRPALYMGKNRTKSMYLLGRASMPQLGHANFNSDKRFTQLLCTVFPPSKYAAADLPLLKSFFKHIQDVYPRVLPVLDIQQIPETNKMVVVTPYVPQGSLKDYIFHRCKTAMVQIPYHHKYKRHGSGKPLGHSTIARYGRDILLGMQELQQAGLPYYQLHSGNVLLLGDQATLSGYESTFFEPTTSETIRPSPIKLFGQLIFEMVFGSEWSPNRMRMDGTLSYGTLNASTDQFQDVLDVIFAPNSTATIETLLEMPLFRRSTPKIVRSFTRRDQLLEVKTQYKRQPTREMQELVKAALKNVPPPEEHEPMVSIVIQVA</sequence>
<evidence type="ECO:0008006" key="4">
    <source>
        <dbReference type="Google" id="ProtNLM"/>
    </source>
</evidence>
<dbReference type="AlphaFoldDB" id="A0A6G0X5I2"/>
<keyword evidence="3" id="KW-1185">Reference proteome</keyword>
<dbReference type="PROSITE" id="PS51257">
    <property type="entry name" value="PROKAR_LIPOPROTEIN"/>
    <property type="match status" value="1"/>
</dbReference>
<keyword evidence="1" id="KW-0472">Membrane</keyword>
<comment type="caution">
    <text evidence="2">The sequence shown here is derived from an EMBL/GenBank/DDBJ whole genome shotgun (WGS) entry which is preliminary data.</text>
</comment>
<feature type="transmembrane region" description="Helical" evidence="1">
    <location>
        <begin position="12"/>
        <end position="34"/>
    </location>
</feature>
<organism evidence="2 3">
    <name type="scientific">Aphanomyces euteiches</name>
    <dbReference type="NCBI Taxonomy" id="100861"/>
    <lineage>
        <taxon>Eukaryota</taxon>
        <taxon>Sar</taxon>
        <taxon>Stramenopiles</taxon>
        <taxon>Oomycota</taxon>
        <taxon>Saprolegniomycetes</taxon>
        <taxon>Saprolegniales</taxon>
        <taxon>Verrucalvaceae</taxon>
        <taxon>Aphanomyces</taxon>
    </lineage>
</organism>
<evidence type="ECO:0000313" key="2">
    <source>
        <dbReference type="EMBL" id="KAF0735248.1"/>
    </source>
</evidence>
<keyword evidence="1" id="KW-0812">Transmembrane</keyword>
<protein>
    <recommendedName>
        <fullName evidence="4">SLOB protein kinase</fullName>
    </recommendedName>
</protein>
<proteinExistence type="predicted"/>
<dbReference type="InterPro" id="IPR011009">
    <property type="entry name" value="Kinase-like_dom_sf"/>
</dbReference>
<evidence type="ECO:0000256" key="1">
    <source>
        <dbReference type="SAM" id="Phobius"/>
    </source>
</evidence>
<dbReference type="VEuPathDB" id="FungiDB:AeMF1_004263"/>
<dbReference type="Proteomes" id="UP000481153">
    <property type="component" value="Unassembled WGS sequence"/>
</dbReference>
<dbReference type="Gene3D" id="1.10.510.10">
    <property type="entry name" value="Transferase(Phosphotransferase) domain 1"/>
    <property type="match status" value="1"/>
</dbReference>
<gene>
    <name evidence="2" type="ORF">Ae201684_008164</name>
</gene>
<evidence type="ECO:0000313" key="3">
    <source>
        <dbReference type="Proteomes" id="UP000481153"/>
    </source>
</evidence>
<dbReference type="SUPFAM" id="SSF56112">
    <property type="entry name" value="Protein kinase-like (PK-like)"/>
    <property type="match status" value="1"/>
</dbReference>
<keyword evidence="1" id="KW-1133">Transmembrane helix</keyword>
<accession>A0A6G0X5I2</accession>
<dbReference type="EMBL" id="VJMJ01000100">
    <property type="protein sequence ID" value="KAF0735248.1"/>
    <property type="molecule type" value="Genomic_DNA"/>
</dbReference>
<name>A0A6G0X5I2_9STRA</name>
<reference evidence="2 3" key="1">
    <citation type="submission" date="2019-07" db="EMBL/GenBank/DDBJ databases">
        <title>Genomics analysis of Aphanomyces spp. identifies a new class of oomycete effector associated with host adaptation.</title>
        <authorList>
            <person name="Gaulin E."/>
        </authorList>
    </citation>
    <scope>NUCLEOTIDE SEQUENCE [LARGE SCALE GENOMIC DNA]</scope>
    <source>
        <strain evidence="2 3">ATCC 201684</strain>
    </source>
</reference>